<evidence type="ECO:0000256" key="6">
    <source>
        <dbReference type="ARBA" id="ARBA00022679"/>
    </source>
</evidence>
<comment type="catalytic activity">
    <reaction evidence="11">
        <text>6-carboxyhexanoyl-[ACP] + L-alanine + H(+) = (8S)-8-amino-7-oxononanoate + holo-[ACP] + CO2</text>
        <dbReference type="Rhea" id="RHEA:42288"/>
        <dbReference type="Rhea" id="RHEA-COMP:9685"/>
        <dbReference type="Rhea" id="RHEA-COMP:9955"/>
        <dbReference type="ChEBI" id="CHEBI:15378"/>
        <dbReference type="ChEBI" id="CHEBI:16526"/>
        <dbReference type="ChEBI" id="CHEBI:57972"/>
        <dbReference type="ChEBI" id="CHEBI:64479"/>
        <dbReference type="ChEBI" id="CHEBI:78846"/>
        <dbReference type="ChEBI" id="CHEBI:149468"/>
        <dbReference type="EC" id="2.3.1.47"/>
    </reaction>
</comment>
<dbReference type="EC" id="2.3.1.47" evidence="5"/>
<evidence type="ECO:0000256" key="11">
    <source>
        <dbReference type="ARBA" id="ARBA00047715"/>
    </source>
</evidence>
<dbReference type="InterPro" id="IPR001917">
    <property type="entry name" value="Aminotrans_II_pyridoxalP_BS"/>
</dbReference>
<proteinExistence type="inferred from homology"/>
<comment type="pathway">
    <text evidence="2">Cofactor biosynthesis; biotin biosynthesis.</text>
</comment>
<organism evidence="14 15">
    <name type="scientific">Paraferrimonas haliotis</name>
    <dbReference type="NCBI Taxonomy" id="2013866"/>
    <lineage>
        <taxon>Bacteria</taxon>
        <taxon>Pseudomonadati</taxon>
        <taxon>Pseudomonadota</taxon>
        <taxon>Gammaproteobacteria</taxon>
        <taxon>Alteromonadales</taxon>
        <taxon>Ferrimonadaceae</taxon>
        <taxon>Paraferrimonas</taxon>
    </lineage>
</organism>
<keyword evidence="7" id="KW-0093">Biotin biosynthesis</keyword>
<evidence type="ECO:0000256" key="3">
    <source>
        <dbReference type="ARBA" id="ARBA00010008"/>
    </source>
</evidence>
<dbReference type="InterPro" id="IPR050087">
    <property type="entry name" value="AON_synthase_class-II"/>
</dbReference>
<dbReference type="PROSITE" id="PS00599">
    <property type="entry name" value="AA_TRANSFER_CLASS_2"/>
    <property type="match status" value="1"/>
</dbReference>
<evidence type="ECO:0000256" key="8">
    <source>
        <dbReference type="ARBA" id="ARBA00022898"/>
    </source>
</evidence>
<dbReference type="GO" id="GO:0030170">
    <property type="term" value="F:pyridoxal phosphate binding"/>
    <property type="evidence" value="ECO:0007669"/>
    <property type="project" value="InterPro"/>
</dbReference>
<keyword evidence="8 12" id="KW-0663">Pyridoxal phosphate</keyword>
<evidence type="ECO:0000256" key="5">
    <source>
        <dbReference type="ARBA" id="ARBA00013187"/>
    </source>
</evidence>
<dbReference type="AlphaFoldDB" id="A0AA37TJP0"/>
<dbReference type="GO" id="GO:0009102">
    <property type="term" value="P:biotin biosynthetic process"/>
    <property type="evidence" value="ECO:0007669"/>
    <property type="project" value="UniProtKB-KW"/>
</dbReference>
<dbReference type="SUPFAM" id="SSF53383">
    <property type="entry name" value="PLP-dependent transferases"/>
    <property type="match status" value="1"/>
</dbReference>
<comment type="caution">
    <text evidence="14">The sequence shown here is derived from an EMBL/GenBank/DDBJ whole genome shotgun (WGS) entry which is preliminary data.</text>
</comment>
<dbReference type="Gene3D" id="3.90.1150.10">
    <property type="entry name" value="Aspartate Aminotransferase, domain 1"/>
    <property type="match status" value="1"/>
</dbReference>
<evidence type="ECO:0000256" key="10">
    <source>
        <dbReference type="ARBA" id="ARBA00033381"/>
    </source>
</evidence>
<dbReference type="Proteomes" id="UP001157439">
    <property type="component" value="Unassembled WGS sequence"/>
</dbReference>
<dbReference type="InterPro" id="IPR015424">
    <property type="entry name" value="PyrdxlP-dep_Trfase"/>
</dbReference>
<comment type="cofactor">
    <cofactor evidence="1 12">
        <name>pyridoxal 5'-phosphate</name>
        <dbReference type="ChEBI" id="CHEBI:597326"/>
    </cofactor>
</comment>
<evidence type="ECO:0000256" key="9">
    <source>
        <dbReference type="ARBA" id="ARBA00032610"/>
    </source>
</evidence>
<comment type="subunit">
    <text evidence="4">Homodimer.</text>
</comment>
<evidence type="ECO:0000256" key="7">
    <source>
        <dbReference type="ARBA" id="ARBA00022756"/>
    </source>
</evidence>
<feature type="domain" description="Aminotransferase class I/classII large" evidence="13">
    <location>
        <begin position="20"/>
        <end position="352"/>
    </location>
</feature>
<evidence type="ECO:0000259" key="13">
    <source>
        <dbReference type="Pfam" id="PF00155"/>
    </source>
</evidence>
<dbReference type="PANTHER" id="PTHR13693">
    <property type="entry name" value="CLASS II AMINOTRANSFERASE/8-AMINO-7-OXONONANOATE SYNTHASE"/>
    <property type="match status" value="1"/>
</dbReference>
<keyword evidence="15" id="KW-1185">Reference proteome</keyword>
<evidence type="ECO:0000256" key="1">
    <source>
        <dbReference type="ARBA" id="ARBA00001933"/>
    </source>
</evidence>
<reference evidence="14 15" key="1">
    <citation type="journal article" date="2014" name="Int. J. Syst. Evol. Microbiol.">
        <title>Complete genome sequence of Corynebacterium casei LMG S-19264T (=DSM 44701T), isolated from a smear-ripened cheese.</title>
        <authorList>
            <consortium name="US DOE Joint Genome Institute (JGI-PGF)"/>
            <person name="Walter F."/>
            <person name="Albersmeier A."/>
            <person name="Kalinowski J."/>
            <person name="Ruckert C."/>
        </authorList>
    </citation>
    <scope>NUCLEOTIDE SEQUENCE [LARGE SCALE GENOMIC DNA]</scope>
    <source>
        <strain evidence="14 15">NBRC 112785</strain>
    </source>
</reference>
<evidence type="ECO:0000313" key="14">
    <source>
        <dbReference type="EMBL" id="GLS82672.1"/>
    </source>
</evidence>
<evidence type="ECO:0000313" key="15">
    <source>
        <dbReference type="Proteomes" id="UP001157439"/>
    </source>
</evidence>
<dbReference type="InterPro" id="IPR015422">
    <property type="entry name" value="PyrdxlP-dep_Trfase_small"/>
</dbReference>
<sequence>MRQRQQQGLLRQRRVLDEPNAINFASNDYLGLSRHADMQHALSTATDLAIGASASPLVSGYLNVHQQLEQQLCHMTGYQQAMLFCSGFAANHCLLQTLSAAVDTVVADKLVHASVIDGIRASGVKLIRYRHNDVAHAQQCLQRAEGQTLLVTESVFSMDGDVAPLTQLSQLARAHGALLIVDDAHGFGVVGKNGLGASDWIEADALVVTFGKAMGCQGAAVLGSNTLIDYLQNFGRHYIYSTAPSPLLVEVAKTALSLIKNGAQRNRLLSNIEYFIRTADRHKLPRLSSTTAIQPILCQSQSVLKVASGLREKGLLVGAIRPPTVPSGSQRLRVTLSACHTHEQIAQLVTALSEELSIDG</sequence>
<comment type="similarity">
    <text evidence="3">Belongs to the class-II pyridoxal-phosphate-dependent aminotransferase family. BioF subfamily.</text>
</comment>
<dbReference type="GO" id="GO:0008710">
    <property type="term" value="F:8-amino-7-oxononanoate synthase activity"/>
    <property type="evidence" value="ECO:0007669"/>
    <property type="project" value="UniProtKB-EC"/>
</dbReference>
<dbReference type="Gene3D" id="3.40.640.10">
    <property type="entry name" value="Type I PLP-dependent aspartate aminotransferase-like (Major domain)"/>
    <property type="match status" value="1"/>
</dbReference>
<evidence type="ECO:0000256" key="4">
    <source>
        <dbReference type="ARBA" id="ARBA00011738"/>
    </source>
</evidence>
<evidence type="ECO:0000256" key="2">
    <source>
        <dbReference type="ARBA" id="ARBA00004746"/>
    </source>
</evidence>
<accession>A0AA37TJP0</accession>
<dbReference type="InterPro" id="IPR015421">
    <property type="entry name" value="PyrdxlP-dep_Trfase_major"/>
</dbReference>
<gene>
    <name evidence="14" type="primary">bioF</name>
    <name evidence="14" type="ORF">GCM10007894_06490</name>
</gene>
<dbReference type="PANTHER" id="PTHR13693:SF100">
    <property type="entry name" value="8-AMINO-7-OXONONANOATE SYNTHASE"/>
    <property type="match status" value="1"/>
</dbReference>
<dbReference type="EMBL" id="BSPO01000002">
    <property type="protein sequence ID" value="GLS82672.1"/>
    <property type="molecule type" value="Genomic_DNA"/>
</dbReference>
<dbReference type="InterPro" id="IPR004839">
    <property type="entry name" value="Aminotransferase_I/II_large"/>
</dbReference>
<name>A0AA37TJP0_9GAMM</name>
<keyword evidence="6" id="KW-0808">Transferase</keyword>
<dbReference type="Pfam" id="PF00155">
    <property type="entry name" value="Aminotran_1_2"/>
    <property type="match status" value="1"/>
</dbReference>
<evidence type="ECO:0000256" key="12">
    <source>
        <dbReference type="RuleBase" id="RU003693"/>
    </source>
</evidence>
<protein>
    <recommendedName>
        <fullName evidence="5">8-amino-7-oxononanoate synthase</fullName>
        <ecNumber evidence="5">2.3.1.47</ecNumber>
    </recommendedName>
    <alternativeName>
        <fullName evidence="9">7-keto-8-amino-pelargonic acid synthase</fullName>
    </alternativeName>
    <alternativeName>
        <fullName evidence="10">8-amino-7-ketopelargonate synthase</fullName>
    </alternativeName>
</protein>